<feature type="transmembrane region" description="Helical" evidence="13">
    <location>
        <begin position="262"/>
        <end position="282"/>
    </location>
</feature>
<keyword evidence="7 13" id="KW-0472">Membrane</keyword>
<dbReference type="PROSITE" id="PS00237">
    <property type="entry name" value="G_PROTEIN_RECEP_F1_1"/>
    <property type="match status" value="1"/>
</dbReference>
<dbReference type="Ensembl" id="ENSVKKT00000001161.1">
    <property type="protein sequence ID" value="ENSVKKP00000001117.1"/>
    <property type="gene ID" value="ENSVKKG00000000917.1"/>
</dbReference>
<keyword evidence="2" id="KW-1003">Cell membrane</keyword>
<comment type="similarity">
    <text evidence="11">Belongs to the chemokine-like receptor (CMKLR) family.</text>
</comment>
<evidence type="ECO:0000256" key="6">
    <source>
        <dbReference type="ARBA" id="ARBA00023040"/>
    </source>
</evidence>
<protein>
    <recommendedName>
        <fullName evidence="14">G-protein coupled receptors family 1 profile domain-containing protein</fullName>
    </recommendedName>
</protein>
<accession>A0A8D2IRT5</accession>
<evidence type="ECO:0000256" key="5">
    <source>
        <dbReference type="ARBA" id="ARBA00022989"/>
    </source>
</evidence>
<dbReference type="PANTHER" id="PTHR24225:SF72">
    <property type="entry name" value="G-PROTEIN COUPLED RECEPTORS FAMILY 1 PROFILE DOMAIN-CONTAINING PROTEIN-RELATED"/>
    <property type="match status" value="1"/>
</dbReference>
<proteinExistence type="inferred from homology"/>
<dbReference type="PRINTS" id="PR00237">
    <property type="entry name" value="GPCRRHODOPSN"/>
</dbReference>
<feature type="transmembrane region" description="Helical" evidence="13">
    <location>
        <begin position="217"/>
        <end position="242"/>
    </location>
</feature>
<dbReference type="GO" id="GO:0006954">
    <property type="term" value="P:inflammatory response"/>
    <property type="evidence" value="ECO:0007669"/>
    <property type="project" value="TreeGrafter"/>
</dbReference>
<dbReference type="GO" id="GO:0007204">
    <property type="term" value="P:positive regulation of cytosolic calcium ion concentration"/>
    <property type="evidence" value="ECO:0007669"/>
    <property type="project" value="TreeGrafter"/>
</dbReference>
<evidence type="ECO:0000256" key="2">
    <source>
        <dbReference type="ARBA" id="ARBA00022475"/>
    </source>
</evidence>
<evidence type="ECO:0000256" key="4">
    <source>
        <dbReference type="ARBA" id="ARBA00022692"/>
    </source>
</evidence>
<keyword evidence="5 13" id="KW-1133">Transmembrane helix</keyword>
<dbReference type="InterPro" id="IPR000276">
    <property type="entry name" value="GPCR_Rhodpsn"/>
</dbReference>
<dbReference type="OMA" id="CSRITQM"/>
<dbReference type="GO" id="GO:0005886">
    <property type="term" value="C:plasma membrane"/>
    <property type="evidence" value="ECO:0007669"/>
    <property type="project" value="UniProtKB-SubCell"/>
</dbReference>
<reference evidence="15" key="1">
    <citation type="submission" date="2025-08" db="UniProtKB">
        <authorList>
            <consortium name="Ensembl"/>
        </authorList>
    </citation>
    <scope>IDENTIFICATION</scope>
</reference>
<dbReference type="InterPro" id="IPR000826">
    <property type="entry name" value="Formyl_rcpt-rel"/>
</dbReference>
<feature type="transmembrane region" description="Helical" evidence="13">
    <location>
        <begin position="126"/>
        <end position="147"/>
    </location>
</feature>
<comment type="subcellular location">
    <subcellularLocation>
        <location evidence="1">Cell membrane</location>
        <topology evidence="1">Multi-pass membrane protein</topology>
    </subcellularLocation>
</comment>
<feature type="transmembrane region" description="Helical" evidence="13">
    <location>
        <begin position="75"/>
        <end position="105"/>
    </location>
</feature>
<evidence type="ECO:0000256" key="11">
    <source>
        <dbReference type="ARBA" id="ARBA00025736"/>
    </source>
</evidence>
<evidence type="ECO:0000256" key="3">
    <source>
        <dbReference type="ARBA" id="ARBA00022553"/>
    </source>
</evidence>
<dbReference type="FunFam" id="1.20.1070.10:FF:000109">
    <property type="entry name" value="Leukotriene B4 receptor"/>
    <property type="match status" value="1"/>
</dbReference>
<feature type="domain" description="G-protein coupled receptors family 1 profile" evidence="14">
    <location>
        <begin position="28"/>
        <end position="279"/>
    </location>
</feature>
<reference evidence="15" key="2">
    <citation type="submission" date="2025-09" db="UniProtKB">
        <authorList>
            <consortium name="Ensembl"/>
        </authorList>
    </citation>
    <scope>IDENTIFICATION</scope>
</reference>
<dbReference type="Gene3D" id="1.20.1070.10">
    <property type="entry name" value="Rhodopsin 7-helix transmembrane proteins"/>
    <property type="match status" value="1"/>
</dbReference>
<keyword evidence="3" id="KW-0597">Phosphoprotein</keyword>
<comment type="similarity">
    <text evidence="12">Belongs to the G-protein coupled receptor 1 family.</text>
</comment>
<dbReference type="GO" id="GO:0004875">
    <property type="term" value="F:complement receptor activity"/>
    <property type="evidence" value="ECO:0007669"/>
    <property type="project" value="TreeGrafter"/>
</dbReference>
<evidence type="ECO:0000313" key="16">
    <source>
        <dbReference type="Proteomes" id="UP000694545"/>
    </source>
</evidence>
<keyword evidence="10 12" id="KW-0807">Transducer</keyword>
<gene>
    <name evidence="15" type="primary">LOC123025320</name>
</gene>
<organism evidence="15 16">
    <name type="scientific">Varanus komodoensis</name>
    <name type="common">Komodo dragon</name>
    <dbReference type="NCBI Taxonomy" id="61221"/>
    <lineage>
        <taxon>Eukaryota</taxon>
        <taxon>Metazoa</taxon>
        <taxon>Chordata</taxon>
        <taxon>Craniata</taxon>
        <taxon>Vertebrata</taxon>
        <taxon>Euteleostomi</taxon>
        <taxon>Lepidosauria</taxon>
        <taxon>Squamata</taxon>
        <taxon>Bifurcata</taxon>
        <taxon>Unidentata</taxon>
        <taxon>Episquamata</taxon>
        <taxon>Toxicofera</taxon>
        <taxon>Anguimorpha</taxon>
        <taxon>Paleoanguimorpha</taxon>
        <taxon>Varanoidea</taxon>
        <taxon>Varanidae</taxon>
        <taxon>Varanus</taxon>
    </lineage>
</organism>
<feature type="transmembrane region" description="Helical" evidence="13">
    <location>
        <begin position="46"/>
        <end position="69"/>
    </location>
</feature>
<keyword evidence="6 12" id="KW-0297">G-protein coupled receptor</keyword>
<dbReference type="SUPFAM" id="SSF81321">
    <property type="entry name" value="Family A G protein-coupled receptor-like"/>
    <property type="match status" value="1"/>
</dbReference>
<dbReference type="GO" id="GO:0007200">
    <property type="term" value="P:phospholipase C-activating G protein-coupled receptor signaling pathway"/>
    <property type="evidence" value="ECO:0007669"/>
    <property type="project" value="TreeGrafter"/>
</dbReference>
<evidence type="ECO:0000256" key="10">
    <source>
        <dbReference type="ARBA" id="ARBA00023224"/>
    </source>
</evidence>
<sequence length="330" mass="36507">EKPSSTETPPGFLVCLILSLCFVIGVPGNALVVWTICRRMKQRSLTVILILHLAIADLLVLMTLPVWIYSFAHTWLFGLVACKALVFLIYCSMYTSIFLITALSLERYVAVFYPFVVQRPKNKKATHLLVLGIWSLSIVFGATIIPFQETEDTDMGYQCAVRRYDTASQEVTCLLLETAVGFLIPLIIISVCYACISRRIGGMTGPLKRRSSRLIASVVAVFCLCWLPHHIFNLISVVSVLIEGVHSEIYEVLETLSATGVYIAGSIIFVSSCINPLLYAFAARSFQSSVRGTKMSKLFEQVSPLQRQGATRAVACGTEKEDTPTSMEVV</sequence>
<feature type="transmembrane region" description="Helical" evidence="13">
    <location>
        <begin position="174"/>
        <end position="196"/>
    </location>
</feature>
<evidence type="ECO:0000256" key="7">
    <source>
        <dbReference type="ARBA" id="ARBA00023136"/>
    </source>
</evidence>
<dbReference type="GO" id="GO:0004974">
    <property type="term" value="F:leukotriene receptor activity"/>
    <property type="evidence" value="ECO:0007669"/>
    <property type="project" value="UniProtKB-ARBA"/>
</dbReference>
<name>A0A8D2IRT5_VARKO</name>
<keyword evidence="4 12" id="KW-0812">Transmembrane</keyword>
<evidence type="ECO:0000256" key="9">
    <source>
        <dbReference type="ARBA" id="ARBA00023180"/>
    </source>
</evidence>
<keyword evidence="16" id="KW-1185">Reference proteome</keyword>
<keyword evidence="9" id="KW-0325">Glycoprotein</keyword>
<dbReference type="Proteomes" id="UP000694545">
    <property type="component" value="Unplaced"/>
</dbReference>
<dbReference type="AlphaFoldDB" id="A0A8D2IRT5"/>
<evidence type="ECO:0000256" key="1">
    <source>
        <dbReference type="ARBA" id="ARBA00004651"/>
    </source>
</evidence>
<evidence type="ECO:0000256" key="13">
    <source>
        <dbReference type="SAM" id="Phobius"/>
    </source>
</evidence>
<dbReference type="PROSITE" id="PS50262">
    <property type="entry name" value="G_PROTEIN_RECEP_F1_2"/>
    <property type="match status" value="1"/>
</dbReference>
<feature type="transmembrane region" description="Helical" evidence="13">
    <location>
        <begin position="12"/>
        <end position="34"/>
    </location>
</feature>
<evidence type="ECO:0000256" key="8">
    <source>
        <dbReference type="ARBA" id="ARBA00023170"/>
    </source>
</evidence>
<evidence type="ECO:0000313" key="15">
    <source>
        <dbReference type="Ensembl" id="ENSVKKP00000001117.1"/>
    </source>
</evidence>
<keyword evidence="8 12" id="KW-0675">Receptor</keyword>
<dbReference type="PANTHER" id="PTHR24225">
    <property type="entry name" value="CHEMOTACTIC RECEPTOR"/>
    <property type="match status" value="1"/>
</dbReference>
<dbReference type="InterPro" id="IPR017452">
    <property type="entry name" value="GPCR_Rhodpsn_7TM"/>
</dbReference>
<evidence type="ECO:0000256" key="12">
    <source>
        <dbReference type="RuleBase" id="RU000688"/>
    </source>
</evidence>
<dbReference type="Pfam" id="PF00001">
    <property type="entry name" value="7tm_1"/>
    <property type="match status" value="1"/>
</dbReference>
<evidence type="ECO:0000259" key="14">
    <source>
        <dbReference type="PROSITE" id="PS50262"/>
    </source>
</evidence>